<evidence type="ECO:0000259" key="1">
    <source>
        <dbReference type="Pfam" id="PF14111"/>
    </source>
</evidence>
<protein>
    <recommendedName>
        <fullName evidence="1">DUF4283 domain-containing protein</fullName>
    </recommendedName>
</protein>
<evidence type="ECO:0000313" key="3">
    <source>
        <dbReference type="Proteomes" id="UP001454036"/>
    </source>
</evidence>
<keyword evidence="3" id="KW-1185">Reference proteome</keyword>
<dbReference type="Pfam" id="PF14111">
    <property type="entry name" value="DUF4283"/>
    <property type="match status" value="1"/>
</dbReference>
<dbReference type="InterPro" id="IPR040256">
    <property type="entry name" value="At4g02000-like"/>
</dbReference>
<feature type="domain" description="DUF4283" evidence="1">
    <location>
        <begin position="35"/>
        <end position="94"/>
    </location>
</feature>
<accession>A0AAV3Q1S7</accession>
<gene>
    <name evidence="2" type="ORF">LIER_14540</name>
</gene>
<evidence type="ECO:0000313" key="2">
    <source>
        <dbReference type="EMBL" id="GAA0157228.1"/>
    </source>
</evidence>
<dbReference type="EMBL" id="BAABME010003059">
    <property type="protein sequence ID" value="GAA0157228.1"/>
    <property type="molecule type" value="Genomic_DNA"/>
</dbReference>
<reference evidence="2 3" key="1">
    <citation type="submission" date="2024-01" db="EMBL/GenBank/DDBJ databases">
        <title>The complete chloroplast genome sequence of Lithospermum erythrorhizon: insights into the phylogenetic relationship among Boraginaceae species and the maternal lineages of purple gromwells.</title>
        <authorList>
            <person name="Okada T."/>
            <person name="Watanabe K."/>
        </authorList>
    </citation>
    <scope>NUCLEOTIDE SEQUENCE [LARGE SCALE GENOMIC DNA]</scope>
</reference>
<dbReference type="Proteomes" id="UP001454036">
    <property type="component" value="Unassembled WGS sequence"/>
</dbReference>
<comment type="caution">
    <text evidence="2">The sequence shown here is derived from an EMBL/GenBank/DDBJ whole genome shotgun (WGS) entry which is preliminary data.</text>
</comment>
<dbReference type="PANTHER" id="PTHR31286:SF167">
    <property type="entry name" value="OS09G0268800 PROTEIN"/>
    <property type="match status" value="1"/>
</dbReference>
<dbReference type="InterPro" id="IPR025558">
    <property type="entry name" value="DUF4283"/>
</dbReference>
<name>A0AAV3Q1S7_LITER</name>
<proteinExistence type="predicted"/>
<sequence length="238" mass="27471">MEAEIIKNLQACQLSVKEEAVTLVNEEDMAVGRHKSMSKAWNMKEIKVERIDTNLSHVFFPSSKEMQRVLSGGPWCFENNVLLMRPWEMGKRPQELMFTHCPFWVHVRGLPPECYTSVVASKLSRVFKDCTVVELREKELDGKWFFRLRVKVDVTISLRRLINLKCGAGTITGLLSYERLPNLCFRSGLLGHLIKECTTNPEERKRDVQYGLWMKSVGEKSRIVQRIKEHGLQDGGTM</sequence>
<dbReference type="AlphaFoldDB" id="A0AAV3Q1S7"/>
<dbReference type="PANTHER" id="PTHR31286">
    <property type="entry name" value="GLYCINE-RICH CELL WALL STRUCTURAL PROTEIN 1.8-LIKE"/>
    <property type="match status" value="1"/>
</dbReference>
<organism evidence="2 3">
    <name type="scientific">Lithospermum erythrorhizon</name>
    <name type="common">Purple gromwell</name>
    <name type="synonym">Lithospermum officinale var. erythrorhizon</name>
    <dbReference type="NCBI Taxonomy" id="34254"/>
    <lineage>
        <taxon>Eukaryota</taxon>
        <taxon>Viridiplantae</taxon>
        <taxon>Streptophyta</taxon>
        <taxon>Embryophyta</taxon>
        <taxon>Tracheophyta</taxon>
        <taxon>Spermatophyta</taxon>
        <taxon>Magnoliopsida</taxon>
        <taxon>eudicotyledons</taxon>
        <taxon>Gunneridae</taxon>
        <taxon>Pentapetalae</taxon>
        <taxon>asterids</taxon>
        <taxon>lamiids</taxon>
        <taxon>Boraginales</taxon>
        <taxon>Boraginaceae</taxon>
        <taxon>Boraginoideae</taxon>
        <taxon>Lithospermeae</taxon>
        <taxon>Lithospermum</taxon>
    </lineage>
</organism>